<organism evidence="1 2">
    <name type="scientific">Staphylococcus kloosii</name>
    <dbReference type="NCBI Taxonomy" id="29384"/>
    <lineage>
        <taxon>Bacteria</taxon>
        <taxon>Bacillati</taxon>
        <taxon>Bacillota</taxon>
        <taxon>Bacilli</taxon>
        <taxon>Bacillales</taxon>
        <taxon>Staphylococcaceae</taxon>
        <taxon>Staphylococcus</taxon>
    </lineage>
</organism>
<dbReference type="RefSeq" id="WP_103295257.1">
    <property type="nucleotide sequence ID" value="NZ_BKAQ01000004.1"/>
</dbReference>
<keyword evidence="2" id="KW-1185">Reference proteome</keyword>
<dbReference type="GeneID" id="69905800"/>
<proteinExistence type="predicted"/>
<protein>
    <recommendedName>
        <fullName evidence="3">Bacteriophage protein</fullName>
    </recommendedName>
</protein>
<reference evidence="1 2" key="1">
    <citation type="submission" date="2019-07" db="EMBL/GenBank/DDBJ databases">
        <title>Whole genome shotgun sequence of Staphylococcus kloosii NBRC 109624.</title>
        <authorList>
            <person name="Hosoyama A."/>
            <person name="Uohara A."/>
            <person name="Ohji S."/>
            <person name="Ichikawa N."/>
        </authorList>
    </citation>
    <scope>NUCLEOTIDE SEQUENCE [LARGE SCALE GENOMIC DNA]</scope>
    <source>
        <strain evidence="1 2">NBRC 109624</strain>
    </source>
</reference>
<dbReference type="Proteomes" id="UP000321040">
    <property type="component" value="Unassembled WGS sequence"/>
</dbReference>
<gene>
    <name evidence="1" type="ORF">SKL01_05860</name>
</gene>
<evidence type="ECO:0008006" key="3">
    <source>
        <dbReference type="Google" id="ProtNLM"/>
    </source>
</evidence>
<evidence type="ECO:0000313" key="2">
    <source>
        <dbReference type="Proteomes" id="UP000321040"/>
    </source>
</evidence>
<evidence type="ECO:0000313" key="1">
    <source>
        <dbReference type="EMBL" id="GEP81408.1"/>
    </source>
</evidence>
<accession>A0ABQ0XIX4</accession>
<name>A0ABQ0XIX4_9STAP</name>
<dbReference type="EMBL" id="BKAQ01000004">
    <property type="protein sequence ID" value="GEP81408.1"/>
    <property type="molecule type" value="Genomic_DNA"/>
</dbReference>
<sequence length="136" mass="15283">MRATLKGEKELQRELERRFGKRKMQKIVDYALTKGGGVVASIIAKDMRSFADTGKSVKSTSVSKPQTIGGVRQVKIHWNDGSTGERYRIIHLNEFGHYDKAGKWVNTAGKGVIENALRQGRETYFSTVKAELARRV</sequence>
<comment type="caution">
    <text evidence="1">The sequence shown here is derived from an EMBL/GenBank/DDBJ whole genome shotgun (WGS) entry which is preliminary data.</text>
</comment>